<accession>A0A0F9GPN9</accession>
<proteinExistence type="predicted"/>
<dbReference type="Gene3D" id="3.60.21.10">
    <property type="match status" value="1"/>
</dbReference>
<reference evidence="2" key="1">
    <citation type="journal article" date="2015" name="Nature">
        <title>Complex archaea that bridge the gap between prokaryotes and eukaryotes.</title>
        <authorList>
            <person name="Spang A."/>
            <person name="Saw J.H."/>
            <person name="Jorgensen S.L."/>
            <person name="Zaremba-Niedzwiedzka K."/>
            <person name="Martijn J."/>
            <person name="Lind A.E."/>
            <person name="van Eijk R."/>
            <person name="Schleper C."/>
            <person name="Guy L."/>
            <person name="Ettema T.J."/>
        </authorList>
    </citation>
    <scope>NUCLEOTIDE SEQUENCE</scope>
</reference>
<dbReference type="InterPro" id="IPR024654">
    <property type="entry name" value="Calcineurin-like_PHP_lpxH"/>
</dbReference>
<comment type="caution">
    <text evidence="2">The sequence shown here is derived from an EMBL/GenBank/DDBJ whole genome shotgun (WGS) entry which is preliminary data.</text>
</comment>
<dbReference type="InterPro" id="IPR029052">
    <property type="entry name" value="Metallo-depent_PP-like"/>
</dbReference>
<organism evidence="2">
    <name type="scientific">marine sediment metagenome</name>
    <dbReference type="NCBI Taxonomy" id="412755"/>
    <lineage>
        <taxon>unclassified sequences</taxon>
        <taxon>metagenomes</taxon>
        <taxon>ecological metagenomes</taxon>
    </lineage>
</organism>
<dbReference type="InterPro" id="IPR011152">
    <property type="entry name" value="Pesterase_MJ0912"/>
</dbReference>
<evidence type="ECO:0000313" key="2">
    <source>
        <dbReference type="EMBL" id="KKL71385.1"/>
    </source>
</evidence>
<feature type="domain" description="Calcineurin-like phosphoesterase" evidence="1">
    <location>
        <begin position="6"/>
        <end position="202"/>
    </location>
</feature>
<dbReference type="EMBL" id="LAZR01025610">
    <property type="protein sequence ID" value="KKL71385.1"/>
    <property type="molecule type" value="Genomic_DNA"/>
</dbReference>
<sequence>MGNNTKLAIISDIHANKYALNSFLQYNEDYFQADKILNLGDCFSIGPNPREVVEKITTDKRFVNIIGNNEMIALGKRRSEWRRQKVPHHEWIAEQLGKDLLGLIEKTPTSKSLDVNGKKVLMLHSHFYDTPGRTIMDNLLIYQGKTLEEFIEDYPEDVDIILVGHSHLQLYISWKGKKIINPGSISVTWKPITSFCLLEIGDDDSVDINFKNIAYDVSKLKNDYIEKNVPGREFLIKYFYPFL</sequence>
<dbReference type="AlphaFoldDB" id="A0A0F9GPN9"/>
<dbReference type="Pfam" id="PF12850">
    <property type="entry name" value="Metallophos_2"/>
    <property type="match status" value="1"/>
</dbReference>
<name>A0A0F9GPN9_9ZZZZ</name>
<gene>
    <name evidence="2" type="ORF">LCGC14_2095450</name>
</gene>
<dbReference type="PIRSF" id="PIRSF000883">
    <property type="entry name" value="Pesterase_MJ0912"/>
    <property type="match status" value="1"/>
</dbReference>
<dbReference type="SUPFAM" id="SSF56300">
    <property type="entry name" value="Metallo-dependent phosphatases"/>
    <property type="match status" value="1"/>
</dbReference>
<protein>
    <recommendedName>
        <fullName evidence="1">Calcineurin-like phosphoesterase domain-containing protein</fullName>
    </recommendedName>
</protein>
<evidence type="ECO:0000259" key="1">
    <source>
        <dbReference type="Pfam" id="PF12850"/>
    </source>
</evidence>